<reference evidence="1 2" key="1">
    <citation type="submission" date="2020-04" db="EMBL/GenBank/DDBJ databases">
        <authorList>
            <person name="Wallbank WR R."/>
            <person name="Pardo Diaz C."/>
            <person name="Kozak K."/>
            <person name="Martin S."/>
            <person name="Jiggins C."/>
            <person name="Moest M."/>
            <person name="Warren A I."/>
            <person name="Byers J.R.P. K."/>
            <person name="Montejo-Kovacevich G."/>
            <person name="Yen C E."/>
        </authorList>
    </citation>
    <scope>NUCLEOTIDE SEQUENCE [LARGE SCALE GENOMIC DNA]</scope>
</reference>
<gene>
    <name evidence="1" type="ORF">APLA_LOCUS16731</name>
</gene>
<evidence type="ECO:0000313" key="2">
    <source>
        <dbReference type="Proteomes" id="UP000494106"/>
    </source>
</evidence>
<evidence type="ECO:0000313" key="1">
    <source>
        <dbReference type="EMBL" id="CAB3258871.1"/>
    </source>
</evidence>
<dbReference type="EMBL" id="CADEBC010000602">
    <property type="protein sequence ID" value="CAB3258871.1"/>
    <property type="molecule type" value="Genomic_DNA"/>
</dbReference>
<name>A0A8S1BK88_ARCPL</name>
<keyword evidence="2" id="KW-1185">Reference proteome</keyword>
<dbReference type="AlphaFoldDB" id="A0A8S1BK88"/>
<sequence length="254" mass="29757">MIGIYEPQIGERLSYRQARSGEDDLVNQPQGGVWRAFQQLASIFFDTNFGINFMLYCLAGQKFREALCKSVPFLRRYVRSVHVIRAPCPPIRSISTSYASTGPEMVRMVSLPSGPSERQVQVRRHGSEPVIRRWTFDNSRQRLQNEQIELSTFENRRRRPRNEELEMPNFDNIRQLIPHEEFEMRNYDNSHLRAEHEEMEMAILSAGRDITPDLIRDTRGLPPPAPIRSIPFLLFPYRHFRGSRQAQCNMVTYN</sequence>
<comment type="caution">
    <text evidence="1">The sequence shown here is derived from an EMBL/GenBank/DDBJ whole genome shotgun (WGS) entry which is preliminary data.</text>
</comment>
<protein>
    <submittedName>
        <fullName evidence="1">Uncharacterized protein</fullName>
    </submittedName>
</protein>
<dbReference type="OrthoDB" id="9990906at2759"/>
<dbReference type="Proteomes" id="UP000494106">
    <property type="component" value="Unassembled WGS sequence"/>
</dbReference>
<accession>A0A8S1BK88</accession>
<organism evidence="1 2">
    <name type="scientific">Arctia plantaginis</name>
    <name type="common">Wood tiger moth</name>
    <name type="synonym">Phalaena plantaginis</name>
    <dbReference type="NCBI Taxonomy" id="874455"/>
    <lineage>
        <taxon>Eukaryota</taxon>
        <taxon>Metazoa</taxon>
        <taxon>Ecdysozoa</taxon>
        <taxon>Arthropoda</taxon>
        <taxon>Hexapoda</taxon>
        <taxon>Insecta</taxon>
        <taxon>Pterygota</taxon>
        <taxon>Neoptera</taxon>
        <taxon>Endopterygota</taxon>
        <taxon>Lepidoptera</taxon>
        <taxon>Glossata</taxon>
        <taxon>Ditrysia</taxon>
        <taxon>Noctuoidea</taxon>
        <taxon>Erebidae</taxon>
        <taxon>Arctiinae</taxon>
        <taxon>Arctia</taxon>
    </lineage>
</organism>
<proteinExistence type="predicted"/>